<organism evidence="1">
    <name type="scientific">Arundo donax</name>
    <name type="common">Giant reed</name>
    <name type="synonym">Donax arundinaceus</name>
    <dbReference type="NCBI Taxonomy" id="35708"/>
    <lineage>
        <taxon>Eukaryota</taxon>
        <taxon>Viridiplantae</taxon>
        <taxon>Streptophyta</taxon>
        <taxon>Embryophyta</taxon>
        <taxon>Tracheophyta</taxon>
        <taxon>Spermatophyta</taxon>
        <taxon>Magnoliopsida</taxon>
        <taxon>Liliopsida</taxon>
        <taxon>Poales</taxon>
        <taxon>Poaceae</taxon>
        <taxon>PACMAD clade</taxon>
        <taxon>Arundinoideae</taxon>
        <taxon>Arundineae</taxon>
        <taxon>Arundo</taxon>
    </lineage>
</organism>
<accession>A0A0A8Y952</accession>
<reference evidence="1" key="2">
    <citation type="journal article" date="2015" name="Data Brief">
        <title>Shoot transcriptome of the giant reed, Arundo donax.</title>
        <authorList>
            <person name="Barrero R.A."/>
            <person name="Guerrero F.D."/>
            <person name="Moolhuijzen P."/>
            <person name="Goolsby J.A."/>
            <person name="Tidwell J."/>
            <person name="Bellgard S.E."/>
            <person name="Bellgard M.I."/>
        </authorList>
    </citation>
    <scope>NUCLEOTIDE SEQUENCE</scope>
    <source>
        <tissue evidence="1">Shoot tissue taken approximately 20 cm above the soil surface</tissue>
    </source>
</reference>
<sequence>MIAATRKRISWRRR</sequence>
<reference evidence="1" key="1">
    <citation type="submission" date="2014-09" db="EMBL/GenBank/DDBJ databases">
        <authorList>
            <person name="Magalhaes I.L.F."/>
            <person name="Oliveira U."/>
            <person name="Santos F.R."/>
            <person name="Vidigal T.H.D.A."/>
            <person name="Brescovit A.D."/>
            <person name="Santos A.J."/>
        </authorList>
    </citation>
    <scope>NUCLEOTIDE SEQUENCE</scope>
    <source>
        <tissue evidence="1">Shoot tissue taken approximately 20 cm above the soil surface</tissue>
    </source>
</reference>
<name>A0A0A8Y952_ARUDO</name>
<evidence type="ECO:0000313" key="1">
    <source>
        <dbReference type="EMBL" id="JAD22826.1"/>
    </source>
</evidence>
<proteinExistence type="predicted"/>
<protein>
    <submittedName>
        <fullName evidence="1">Uncharacterized protein</fullName>
    </submittedName>
</protein>
<dbReference type="EMBL" id="GBRH01275069">
    <property type="protein sequence ID" value="JAD22826.1"/>
    <property type="molecule type" value="Transcribed_RNA"/>
</dbReference>